<keyword evidence="1" id="KW-1133">Transmembrane helix</keyword>
<keyword evidence="1" id="KW-0812">Transmembrane</keyword>
<feature type="transmembrane region" description="Helical" evidence="1">
    <location>
        <begin position="220"/>
        <end position="240"/>
    </location>
</feature>
<feature type="transmembrane region" description="Helical" evidence="1">
    <location>
        <begin position="247"/>
        <end position="266"/>
    </location>
</feature>
<feature type="transmembrane region" description="Helical" evidence="1">
    <location>
        <begin position="69"/>
        <end position="88"/>
    </location>
</feature>
<proteinExistence type="predicted"/>
<protein>
    <recommendedName>
        <fullName evidence="4">ABC transporter permease</fullName>
    </recommendedName>
</protein>
<organism evidence="2 3">
    <name type="scientific">Actinomadura rugatobispora</name>
    <dbReference type="NCBI Taxonomy" id="1994"/>
    <lineage>
        <taxon>Bacteria</taxon>
        <taxon>Bacillati</taxon>
        <taxon>Actinomycetota</taxon>
        <taxon>Actinomycetes</taxon>
        <taxon>Streptosporangiales</taxon>
        <taxon>Thermomonosporaceae</taxon>
        <taxon>Actinomadura</taxon>
    </lineage>
</organism>
<feature type="transmembrane region" description="Helical" evidence="1">
    <location>
        <begin position="172"/>
        <end position="191"/>
    </location>
</feature>
<feature type="transmembrane region" description="Helical" evidence="1">
    <location>
        <begin position="143"/>
        <end position="165"/>
    </location>
</feature>
<feature type="transmembrane region" description="Helical" evidence="1">
    <location>
        <begin position="30"/>
        <end position="49"/>
    </location>
</feature>
<dbReference type="RefSeq" id="WP_378281641.1">
    <property type="nucleotide sequence ID" value="NZ_JBHSON010000011.1"/>
</dbReference>
<feature type="transmembrane region" description="Helical" evidence="1">
    <location>
        <begin position="109"/>
        <end position="131"/>
    </location>
</feature>
<name>A0ABW0ZW69_9ACTN</name>
<comment type="caution">
    <text evidence="2">The sequence shown here is derived from an EMBL/GenBank/DDBJ whole genome shotgun (WGS) entry which is preliminary data.</text>
</comment>
<evidence type="ECO:0000313" key="3">
    <source>
        <dbReference type="Proteomes" id="UP001596074"/>
    </source>
</evidence>
<evidence type="ECO:0008006" key="4">
    <source>
        <dbReference type="Google" id="ProtNLM"/>
    </source>
</evidence>
<gene>
    <name evidence="2" type="ORF">ACFPZN_10425</name>
</gene>
<dbReference type="EMBL" id="JBHSON010000011">
    <property type="protein sequence ID" value="MFC5746024.1"/>
    <property type="molecule type" value="Genomic_DNA"/>
</dbReference>
<dbReference type="Proteomes" id="UP001596074">
    <property type="component" value="Unassembled WGS sequence"/>
</dbReference>
<evidence type="ECO:0000256" key="1">
    <source>
        <dbReference type="SAM" id="Phobius"/>
    </source>
</evidence>
<keyword evidence="3" id="KW-1185">Reference proteome</keyword>
<keyword evidence="1" id="KW-0472">Membrane</keyword>
<evidence type="ECO:0000313" key="2">
    <source>
        <dbReference type="EMBL" id="MFC5746024.1"/>
    </source>
</evidence>
<accession>A0ABW0ZW69</accession>
<sequence>MTVLERPVETVPEVSPVRATLALARVEARLLLRPLVILAVLGHVVMTLWPGDGETYPVLHEVDRESQLGPLLIGLMGLLTVNAAVLRSRRHGTEAHFGVLVLAPWWRTVAHALSVVPLALVTAVVVAALFAREAARPGAVGHGSFAELATGPLIVLFLGAVGVMLGRLARSAFAGPLAVVVVLAATFVLVADEGGPRWLAPLVADEGERPLTAELVGRPAGWHALYLVAAAFLMVMVAVWASGGRTAVIRAVAAGALAVTVAAAVMQGRGPSTELAAARERATREPAAVQDCVRHGLTTYCAFEEFKPWTAEWRKVVDGVRALAGPAATRELTVRQRVYAVKGPSAMGELPPAPDGGHEVTIGTAWDGERRLELAAGVARGMVVRSERLGRVHCDARGVLMFWLAIRGIPDGEAQYATARKNMGGGGGMILAPVNPITVRDREYAVVQALLNRPTPEIAKRINASWDELTRPGTSTDRAASLLGVTAPVETADDRLWACS</sequence>
<reference evidence="3" key="1">
    <citation type="journal article" date="2019" name="Int. J. Syst. Evol. Microbiol.">
        <title>The Global Catalogue of Microorganisms (GCM) 10K type strain sequencing project: providing services to taxonomists for standard genome sequencing and annotation.</title>
        <authorList>
            <consortium name="The Broad Institute Genomics Platform"/>
            <consortium name="The Broad Institute Genome Sequencing Center for Infectious Disease"/>
            <person name="Wu L."/>
            <person name="Ma J."/>
        </authorList>
    </citation>
    <scope>NUCLEOTIDE SEQUENCE [LARGE SCALE GENOMIC DNA]</scope>
    <source>
        <strain evidence="3">KCTC 42087</strain>
    </source>
</reference>